<name>A0A1N7QVR4_9BACT</name>
<keyword evidence="1" id="KW-1133">Transmembrane helix</keyword>
<feature type="transmembrane region" description="Helical" evidence="1">
    <location>
        <begin position="77"/>
        <end position="96"/>
    </location>
</feature>
<evidence type="ECO:0008006" key="4">
    <source>
        <dbReference type="Google" id="ProtNLM"/>
    </source>
</evidence>
<keyword evidence="1" id="KW-0472">Membrane</keyword>
<accession>A0A1N7QVR4</accession>
<dbReference type="EMBL" id="FTOR01000007">
    <property type="protein sequence ID" value="SIT26886.1"/>
    <property type="molecule type" value="Genomic_DNA"/>
</dbReference>
<dbReference type="RefSeq" id="WP_076380677.1">
    <property type="nucleotide sequence ID" value="NZ_AP017422.1"/>
</dbReference>
<proteinExistence type="predicted"/>
<keyword evidence="1" id="KW-0812">Transmembrane</keyword>
<dbReference type="AlphaFoldDB" id="A0A1N7QVR4"/>
<dbReference type="Proteomes" id="UP000186917">
    <property type="component" value="Unassembled WGS sequence"/>
</dbReference>
<organism evidence="2 3">
    <name type="scientific">Filimonas lacunae</name>
    <dbReference type="NCBI Taxonomy" id="477680"/>
    <lineage>
        <taxon>Bacteria</taxon>
        <taxon>Pseudomonadati</taxon>
        <taxon>Bacteroidota</taxon>
        <taxon>Chitinophagia</taxon>
        <taxon>Chitinophagales</taxon>
        <taxon>Chitinophagaceae</taxon>
        <taxon>Filimonas</taxon>
    </lineage>
</organism>
<evidence type="ECO:0000256" key="1">
    <source>
        <dbReference type="SAM" id="Phobius"/>
    </source>
</evidence>
<evidence type="ECO:0000313" key="3">
    <source>
        <dbReference type="Proteomes" id="UP000186917"/>
    </source>
</evidence>
<feature type="transmembrane region" description="Helical" evidence="1">
    <location>
        <begin position="108"/>
        <end position="130"/>
    </location>
</feature>
<protein>
    <recommendedName>
        <fullName evidence="4">Cytochrome C and Quinol oxidase polypeptide I</fullName>
    </recommendedName>
</protein>
<evidence type="ECO:0000313" key="2">
    <source>
        <dbReference type="EMBL" id="SIT26886.1"/>
    </source>
</evidence>
<gene>
    <name evidence="2" type="ORF">SAMN05421788_10774</name>
</gene>
<dbReference type="OrthoDB" id="670562at2"/>
<dbReference type="STRING" id="477680.SAMN05421788_10774"/>
<reference evidence="3" key="1">
    <citation type="submission" date="2017-01" db="EMBL/GenBank/DDBJ databases">
        <authorList>
            <person name="Varghese N."/>
            <person name="Submissions S."/>
        </authorList>
    </citation>
    <scope>NUCLEOTIDE SEQUENCE [LARGE SCALE GENOMIC DNA]</scope>
    <source>
        <strain evidence="3">DSM 21054</strain>
    </source>
</reference>
<keyword evidence="3" id="KW-1185">Reference proteome</keyword>
<sequence>MEIHYKVIGTLLVLLSLLHAIFPKYFNWSEELSALSLINRQLMYVHTFFVALVVFLIGILCISSSAELTSTSLGKKIALGIGIFWFIRLLFQFFGYSSRLWKGKSFETAIHIAATLFWTYLSIVFLATWFV</sequence>
<feature type="transmembrane region" description="Helical" evidence="1">
    <location>
        <begin position="44"/>
        <end position="65"/>
    </location>
</feature>